<dbReference type="EMBL" id="BMAO01024361">
    <property type="protein sequence ID" value="GFQ94803.1"/>
    <property type="molecule type" value="Genomic_DNA"/>
</dbReference>
<reference evidence="1" key="1">
    <citation type="submission" date="2020-07" db="EMBL/GenBank/DDBJ databases">
        <title>Multicomponent nature underlies the extraordinary mechanical properties of spider dragline silk.</title>
        <authorList>
            <person name="Kono N."/>
            <person name="Nakamura H."/>
            <person name="Mori M."/>
            <person name="Yoshida Y."/>
            <person name="Ohtoshi R."/>
            <person name="Malay A.D."/>
            <person name="Moran D.A.P."/>
            <person name="Tomita M."/>
            <person name="Numata K."/>
            <person name="Arakawa K."/>
        </authorList>
    </citation>
    <scope>NUCLEOTIDE SEQUENCE</scope>
</reference>
<accession>A0A8X6L5R0</accession>
<organism evidence="1 2">
    <name type="scientific">Trichonephila clavata</name>
    <name type="common">Joro spider</name>
    <name type="synonym">Nephila clavata</name>
    <dbReference type="NCBI Taxonomy" id="2740835"/>
    <lineage>
        <taxon>Eukaryota</taxon>
        <taxon>Metazoa</taxon>
        <taxon>Ecdysozoa</taxon>
        <taxon>Arthropoda</taxon>
        <taxon>Chelicerata</taxon>
        <taxon>Arachnida</taxon>
        <taxon>Araneae</taxon>
        <taxon>Araneomorphae</taxon>
        <taxon>Entelegynae</taxon>
        <taxon>Araneoidea</taxon>
        <taxon>Nephilidae</taxon>
        <taxon>Trichonephila</taxon>
    </lineage>
</organism>
<gene>
    <name evidence="1" type="ORF">TNCT_17671</name>
</gene>
<evidence type="ECO:0000313" key="1">
    <source>
        <dbReference type="EMBL" id="GFQ94803.1"/>
    </source>
</evidence>
<proteinExistence type="predicted"/>
<sequence length="76" mass="8438">MLRSVFKKYWNEGVFSGRSGRSDPVEKTELGSCDSCGSAIVTGCSYSKIAKILFTVEKILSEKLRVVVSSWLQTNE</sequence>
<protein>
    <submittedName>
        <fullName evidence="1">Uncharacterized protein</fullName>
    </submittedName>
</protein>
<keyword evidence="2" id="KW-1185">Reference proteome</keyword>
<dbReference type="Proteomes" id="UP000887116">
    <property type="component" value="Unassembled WGS sequence"/>
</dbReference>
<name>A0A8X6L5R0_TRICU</name>
<comment type="caution">
    <text evidence="1">The sequence shown here is derived from an EMBL/GenBank/DDBJ whole genome shotgun (WGS) entry which is preliminary data.</text>
</comment>
<dbReference type="AlphaFoldDB" id="A0A8X6L5R0"/>
<evidence type="ECO:0000313" key="2">
    <source>
        <dbReference type="Proteomes" id="UP000887116"/>
    </source>
</evidence>